<dbReference type="PANTHER" id="PTHR30461:SF2">
    <property type="entry name" value="SERINE RECOMBINASE PINE-RELATED"/>
    <property type="match status" value="1"/>
</dbReference>
<comment type="caution">
    <text evidence="5">The sequence shown here is derived from an EMBL/GenBank/DDBJ whole genome shotgun (WGS) entry which is preliminary data.</text>
</comment>
<evidence type="ECO:0000256" key="3">
    <source>
        <dbReference type="SAM" id="MobiDB-lite"/>
    </source>
</evidence>
<evidence type="ECO:0000256" key="1">
    <source>
        <dbReference type="ARBA" id="ARBA00023125"/>
    </source>
</evidence>
<dbReference type="InterPro" id="IPR036162">
    <property type="entry name" value="Resolvase-like_N_sf"/>
</dbReference>
<dbReference type="InterPro" id="IPR050639">
    <property type="entry name" value="SSR_resolvase"/>
</dbReference>
<dbReference type="SUPFAM" id="SSF53041">
    <property type="entry name" value="Resolvase-like"/>
    <property type="match status" value="1"/>
</dbReference>
<evidence type="ECO:0000256" key="2">
    <source>
        <dbReference type="ARBA" id="ARBA00023172"/>
    </source>
</evidence>
<dbReference type="SMART" id="SM00857">
    <property type="entry name" value="Resolvase"/>
    <property type="match status" value="1"/>
</dbReference>
<dbReference type="Pfam" id="PF00239">
    <property type="entry name" value="Resolvase"/>
    <property type="match status" value="1"/>
</dbReference>
<reference evidence="5 6" key="1">
    <citation type="submission" date="2022-06" db="EMBL/GenBank/DDBJ databases">
        <title>Genomic Encyclopedia of Archaeal and Bacterial Type Strains, Phase II (KMG-II): from individual species to whole genera.</title>
        <authorList>
            <person name="Goeker M."/>
        </authorList>
    </citation>
    <scope>NUCLEOTIDE SEQUENCE [LARGE SCALE GENOMIC DNA]</scope>
    <source>
        <strain evidence="5 6">DSM 44255</strain>
    </source>
</reference>
<proteinExistence type="predicted"/>
<feature type="region of interest" description="Disordered" evidence="3">
    <location>
        <begin position="1"/>
        <end position="21"/>
    </location>
</feature>
<sequence length="541" mass="61496">MSAPTPRKRRRFKKQDSERPEVVPFIPDGDAALCYVRQSHFTDESTSGATQARDTHRWANAYGVPIVATVEDLHVSGDLEPEKRGGLKAWLSDAPPKPWKTLIVSKLDRLVRNVVDALRLLEWVRARGKRLICIAEGIDSSNSMAEFLITLIAAFARMERERMRERFIDAKARLKEAGRWGGEGHVYGTMPVELPGGGWILGLDQYAVKVLHSLSKMAREGKMLTEMRDWLTDNKVLAPRNRQMVLAAQRRGEDVAKVQLKEHGWSVTVIRRVLANPDLVEFGILEPAEQAEIIARLDERAMRKKRGSNKPYGFSGVLVCPECLEPLWHRIAHHDRTLSDGRAVEYQYNYWQCPSKKHGPAMHAEQIEPVAEQAFYRIFAMVPVRERVILPPTTHANEIAKLEREYGKIMSGVARAKSATDRGRIMKDGEKILADIDTLRALPIDPGGVQWVPTDRTWQEELAGLSSEDRRLRWLELGFTFAVQKRYDGSWSAGWRLPDGWQESMPELAKWYDRNTGATVDVADLLIQPPAEQEQLKPHQD</sequence>
<feature type="domain" description="Resolvase/invertase-type recombinase catalytic" evidence="4">
    <location>
        <begin position="31"/>
        <end position="178"/>
    </location>
</feature>
<keyword evidence="2" id="KW-0233">DNA recombination</keyword>
<dbReference type="PANTHER" id="PTHR30461">
    <property type="entry name" value="DNA-INVERTASE FROM LAMBDOID PROPHAGE"/>
    <property type="match status" value="1"/>
</dbReference>
<evidence type="ECO:0000313" key="5">
    <source>
        <dbReference type="EMBL" id="MCP2271398.1"/>
    </source>
</evidence>
<accession>A0ABT1IFQ5</accession>
<dbReference type="EMBL" id="JAMTCO010000009">
    <property type="protein sequence ID" value="MCP2271398.1"/>
    <property type="molecule type" value="Genomic_DNA"/>
</dbReference>
<dbReference type="RefSeq" id="WP_253888343.1">
    <property type="nucleotide sequence ID" value="NZ_BAAAVB010000005.1"/>
</dbReference>
<keyword evidence="6" id="KW-1185">Reference proteome</keyword>
<dbReference type="InterPro" id="IPR006119">
    <property type="entry name" value="Resolv_N"/>
</dbReference>
<dbReference type="Gene3D" id="3.40.50.1390">
    <property type="entry name" value="Resolvase, N-terminal catalytic domain"/>
    <property type="match status" value="1"/>
</dbReference>
<protein>
    <submittedName>
        <fullName evidence="5">Resolvase, N terminal domain</fullName>
    </submittedName>
</protein>
<dbReference type="CDD" id="cd00338">
    <property type="entry name" value="Ser_Recombinase"/>
    <property type="match status" value="1"/>
</dbReference>
<evidence type="ECO:0000313" key="6">
    <source>
        <dbReference type="Proteomes" id="UP001205185"/>
    </source>
</evidence>
<dbReference type="Proteomes" id="UP001205185">
    <property type="component" value="Unassembled WGS sequence"/>
</dbReference>
<organism evidence="5 6">
    <name type="scientific">Actinokineospora diospyrosa</name>
    <dbReference type="NCBI Taxonomy" id="103728"/>
    <lineage>
        <taxon>Bacteria</taxon>
        <taxon>Bacillati</taxon>
        <taxon>Actinomycetota</taxon>
        <taxon>Actinomycetes</taxon>
        <taxon>Pseudonocardiales</taxon>
        <taxon>Pseudonocardiaceae</taxon>
        <taxon>Actinokineospora</taxon>
    </lineage>
</organism>
<name>A0ABT1IFQ5_9PSEU</name>
<evidence type="ECO:0000259" key="4">
    <source>
        <dbReference type="PROSITE" id="PS51736"/>
    </source>
</evidence>
<keyword evidence="1" id="KW-0238">DNA-binding</keyword>
<gene>
    <name evidence="5" type="ORF">LV75_003912</name>
</gene>
<feature type="compositionally biased region" description="Basic residues" evidence="3">
    <location>
        <begin position="1"/>
        <end position="13"/>
    </location>
</feature>
<dbReference type="PROSITE" id="PS51736">
    <property type="entry name" value="RECOMBINASES_3"/>
    <property type="match status" value="1"/>
</dbReference>